<keyword evidence="2" id="KW-1185">Reference proteome</keyword>
<dbReference type="AlphaFoldDB" id="A0ABD2NDW0"/>
<comment type="caution">
    <text evidence="1">The sequence shown here is derived from an EMBL/GenBank/DDBJ whole genome shotgun (WGS) entry which is preliminary data.</text>
</comment>
<proteinExistence type="predicted"/>
<accession>A0ABD2NDW0</accession>
<gene>
    <name evidence="1" type="ORF">HHI36_011961</name>
</gene>
<protein>
    <submittedName>
        <fullName evidence="1">Uncharacterized protein</fullName>
    </submittedName>
</protein>
<evidence type="ECO:0000313" key="2">
    <source>
        <dbReference type="Proteomes" id="UP001516400"/>
    </source>
</evidence>
<dbReference type="EMBL" id="JABFTP020000103">
    <property type="protein sequence ID" value="KAL3276589.1"/>
    <property type="molecule type" value="Genomic_DNA"/>
</dbReference>
<dbReference type="Proteomes" id="UP001516400">
    <property type="component" value="Unassembled WGS sequence"/>
</dbReference>
<evidence type="ECO:0000313" key="1">
    <source>
        <dbReference type="EMBL" id="KAL3276589.1"/>
    </source>
</evidence>
<sequence length="74" mass="8262">MEAVKLVLAGKDINWNEATIVPKMVPNYNVPQIFSPNKEEMLAGYLIKCARLHHGFPPMAATKLAYKFAGESEK</sequence>
<organism evidence="1 2">
    <name type="scientific">Cryptolaemus montrouzieri</name>
    <dbReference type="NCBI Taxonomy" id="559131"/>
    <lineage>
        <taxon>Eukaryota</taxon>
        <taxon>Metazoa</taxon>
        <taxon>Ecdysozoa</taxon>
        <taxon>Arthropoda</taxon>
        <taxon>Hexapoda</taxon>
        <taxon>Insecta</taxon>
        <taxon>Pterygota</taxon>
        <taxon>Neoptera</taxon>
        <taxon>Endopterygota</taxon>
        <taxon>Coleoptera</taxon>
        <taxon>Polyphaga</taxon>
        <taxon>Cucujiformia</taxon>
        <taxon>Coccinelloidea</taxon>
        <taxon>Coccinellidae</taxon>
        <taxon>Scymninae</taxon>
        <taxon>Scymnini</taxon>
        <taxon>Cryptolaemus</taxon>
    </lineage>
</organism>
<name>A0ABD2NDW0_9CUCU</name>
<reference evidence="1 2" key="1">
    <citation type="journal article" date="2021" name="BMC Biol.">
        <title>Horizontally acquired antibacterial genes associated with adaptive radiation of ladybird beetles.</title>
        <authorList>
            <person name="Li H.S."/>
            <person name="Tang X.F."/>
            <person name="Huang Y.H."/>
            <person name="Xu Z.Y."/>
            <person name="Chen M.L."/>
            <person name="Du X.Y."/>
            <person name="Qiu B.Y."/>
            <person name="Chen P.T."/>
            <person name="Zhang W."/>
            <person name="Slipinski A."/>
            <person name="Escalona H.E."/>
            <person name="Waterhouse R.M."/>
            <person name="Zwick A."/>
            <person name="Pang H."/>
        </authorList>
    </citation>
    <scope>NUCLEOTIDE SEQUENCE [LARGE SCALE GENOMIC DNA]</scope>
    <source>
        <strain evidence="1">SYSU2018</strain>
    </source>
</reference>